<dbReference type="InterPro" id="IPR014818">
    <property type="entry name" value="Phage/plasmid_primase_P4_C"/>
</dbReference>
<dbReference type="Pfam" id="PF08706">
    <property type="entry name" value="D5_N"/>
    <property type="match status" value="1"/>
</dbReference>
<dbReference type="InterPro" id="IPR051620">
    <property type="entry name" value="ORF904-like_C"/>
</dbReference>
<dbReference type="InterPro" id="IPR004968">
    <property type="entry name" value="DNA_primase/NTPase_C"/>
</dbReference>
<evidence type="ECO:0000256" key="3">
    <source>
        <dbReference type="ARBA" id="ARBA00022806"/>
    </source>
</evidence>
<sequence>MTNLIKAPNFKKQDQSGESEVIICLGVQAWDIAKHIEESTLSRDEQILNSIIQADGKYPCVVVDDLSKVDNLLIAPKNSRYIRLIRANNAQNIKEELLEKVYVNIAQNTVAESVIYCDESGRLISDVSRYIKRIRQGESYHGKLIDKTEPLLSNGDATNKKARAFAKWLNLDLTVGRQDKKFRHYNGAVWEPLDDDLFESATKLFDEFNISYSANSLNSLIETMKAQTQRFGEQKNELLAFQNGVLNRTTLEFTPHVKENWLTTLIPHDYRNQQESTPCFDNWLDFVCNGDKDKADSILAALYAILTNRHDWQMFFEITGEGGSGKSVFAKLAELLAGEGNTETGELAKLDDELGRGRFVFKTLIICPEQSRYGGDGSGLKSISGGDKVSVRTLYSNAYTAVIKAIVLIVNNDPTSFTDRAGGIERRRVSFAFNRVVPQNERDPLFFSKLKAEVSGIIYKLIHKFENPDLAKKALIRQMKSEESIAIKSKSDPITEFCGYFETIAECRGLYVGNAMTGSWRTHLYKAYLDFVEASKIKYPLSLSSFRDSVKQGLAQHNNINEYRRKKTNSGYITNVIFKNAEEFKREFGCDK</sequence>
<dbReference type="Pfam" id="PF03288">
    <property type="entry name" value="Pox_D5"/>
    <property type="match status" value="1"/>
</dbReference>
<dbReference type="PROSITE" id="PS51206">
    <property type="entry name" value="SF3_HELICASE_1"/>
    <property type="match status" value="1"/>
</dbReference>
<keyword evidence="4" id="KW-0067">ATP-binding</keyword>
<dbReference type="InterPro" id="IPR036390">
    <property type="entry name" value="WH_DNA-bd_sf"/>
</dbReference>
<accession>A0AB37IP29</accession>
<dbReference type="PANTHER" id="PTHR35372:SF2">
    <property type="entry name" value="SF3 HELICASE DOMAIN-CONTAINING PROTEIN"/>
    <property type="match status" value="1"/>
</dbReference>
<dbReference type="Pfam" id="PF19263">
    <property type="entry name" value="DUF5906"/>
    <property type="match status" value="1"/>
</dbReference>
<evidence type="ECO:0000313" key="7">
    <source>
        <dbReference type="Proteomes" id="UP000253763"/>
    </source>
</evidence>
<dbReference type="EMBL" id="QEPZ01000002">
    <property type="protein sequence ID" value="RDE93680.1"/>
    <property type="molecule type" value="Genomic_DNA"/>
</dbReference>
<dbReference type="SMART" id="SM00885">
    <property type="entry name" value="D5_N"/>
    <property type="match status" value="1"/>
</dbReference>
<protein>
    <submittedName>
        <fullName evidence="6">DNA primase</fullName>
    </submittedName>
</protein>
<feature type="domain" description="SF3 helicase" evidence="5">
    <location>
        <begin position="293"/>
        <end position="446"/>
    </location>
</feature>
<dbReference type="GO" id="GO:0005524">
    <property type="term" value="F:ATP binding"/>
    <property type="evidence" value="ECO:0007669"/>
    <property type="project" value="UniProtKB-KW"/>
</dbReference>
<keyword evidence="2" id="KW-0378">Hydrolase</keyword>
<organism evidence="6 7">
    <name type="scientific">Haemophilus parainfluenzae</name>
    <dbReference type="NCBI Taxonomy" id="729"/>
    <lineage>
        <taxon>Bacteria</taxon>
        <taxon>Pseudomonadati</taxon>
        <taxon>Pseudomonadota</taxon>
        <taxon>Gammaproteobacteria</taxon>
        <taxon>Pasteurellales</taxon>
        <taxon>Pasteurellaceae</taxon>
        <taxon>Haemophilus</taxon>
    </lineage>
</organism>
<dbReference type="Gene3D" id="3.40.50.300">
    <property type="entry name" value="P-loop containing nucleotide triphosphate hydrolases"/>
    <property type="match status" value="1"/>
</dbReference>
<dbReference type="Proteomes" id="UP000253763">
    <property type="component" value="Unassembled WGS sequence"/>
</dbReference>
<name>A0AB37IP29_HAEPA</name>
<evidence type="ECO:0000256" key="2">
    <source>
        <dbReference type="ARBA" id="ARBA00022801"/>
    </source>
</evidence>
<evidence type="ECO:0000313" key="6">
    <source>
        <dbReference type="EMBL" id="RDE93680.1"/>
    </source>
</evidence>
<dbReference type="AlphaFoldDB" id="A0AB37IP29"/>
<reference evidence="6 7" key="1">
    <citation type="submission" date="2018-05" db="EMBL/GenBank/DDBJ databases">
        <title>Draft Genome Sequences for a Diverse set of 7 Haemophilus Species.</title>
        <authorList>
            <person name="Nichols M."/>
            <person name="Topaz N."/>
            <person name="Wang X."/>
            <person name="Wang X."/>
            <person name="Boxrud D."/>
        </authorList>
    </citation>
    <scope>NUCLEOTIDE SEQUENCE [LARGE SCALE GENOMIC DNA]</scope>
    <source>
        <strain evidence="6 7">C2008003258</strain>
    </source>
</reference>
<evidence type="ECO:0000256" key="1">
    <source>
        <dbReference type="ARBA" id="ARBA00022741"/>
    </source>
</evidence>
<dbReference type="InterPro" id="IPR045455">
    <property type="entry name" value="NrS-1_pol-like_helicase"/>
</dbReference>
<dbReference type="RefSeq" id="WP_070714575.1">
    <property type="nucleotide sequence ID" value="NZ_QEPZ01000002.1"/>
</dbReference>
<dbReference type="InterPro" id="IPR027417">
    <property type="entry name" value="P-loop_NTPase"/>
</dbReference>
<comment type="caution">
    <text evidence="6">The sequence shown here is derived from an EMBL/GenBank/DDBJ whole genome shotgun (WGS) entry which is preliminary data.</text>
</comment>
<dbReference type="SUPFAM" id="SSF46785">
    <property type="entry name" value="Winged helix' DNA-binding domain"/>
    <property type="match status" value="1"/>
</dbReference>
<dbReference type="GO" id="GO:0016787">
    <property type="term" value="F:hydrolase activity"/>
    <property type="evidence" value="ECO:0007669"/>
    <property type="project" value="UniProtKB-KW"/>
</dbReference>
<dbReference type="GO" id="GO:0004386">
    <property type="term" value="F:helicase activity"/>
    <property type="evidence" value="ECO:0007669"/>
    <property type="project" value="UniProtKB-KW"/>
</dbReference>
<evidence type="ECO:0000256" key="4">
    <source>
        <dbReference type="ARBA" id="ARBA00022840"/>
    </source>
</evidence>
<evidence type="ECO:0000259" key="5">
    <source>
        <dbReference type="PROSITE" id="PS51206"/>
    </source>
</evidence>
<dbReference type="PANTHER" id="PTHR35372">
    <property type="entry name" value="ATP BINDING PROTEIN-RELATED"/>
    <property type="match status" value="1"/>
</dbReference>
<proteinExistence type="predicted"/>
<dbReference type="InterPro" id="IPR036388">
    <property type="entry name" value="WH-like_DNA-bd_sf"/>
</dbReference>
<dbReference type="InterPro" id="IPR014015">
    <property type="entry name" value="Helicase_SF3_DNA-vir"/>
</dbReference>
<gene>
    <name evidence="6" type="ORF">DPV97_03965</name>
</gene>
<dbReference type="SUPFAM" id="SSF52540">
    <property type="entry name" value="P-loop containing nucleoside triphosphate hydrolases"/>
    <property type="match status" value="1"/>
</dbReference>
<keyword evidence="3" id="KW-0347">Helicase</keyword>
<keyword evidence="1" id="KW-0547">Nucleotide-binding</keyword>
<dbReference type="Gene3D" id="1.10.10.10">
    <property type="entry name" value="Winged helix-like DNA-binding domain superfamily/Winged helix DNA-binding domain"/>
    <property type="match status" value="1"/>
</dbReference>